<comment type="caution">
    <text evidence="2">The sequence shown here is derived from an EMBL/GenBank/DDBJ whole genome shotgun (WGS) entry which is preliminary data.</text>
</comment>
<evidence type="ECO:0008006" key="4">
    <source>
        <dbReference type="Google" id="ProtNLM"/>
    </source>
</evidence>
<accession>A0A5R9PBZ9</accession>
<feature type="transmembrane region" description="Helical" evidence="1">
    <location>
        <begin position="12"/>
        <end position="35"/>
    </location>
</feature>
<evidence type="ECO:0000313" key="3">
    <source>
        <dbReference type="Proteomes" id="UP000308508"/>
    </source>
</evidence>
<sequence length="104" mass="11275">MAMLLPRLRQLAPRLLAVTYAVGALALALSGIGLWRTYCENFGCIGVGIAWFAWAIGYGLLLLAGGFALRLQRRRSRMMLRVGLAVQIVAGVLLLGYWAVQAAL</sequence>
<feature type="transmembrane region" description="Helical" evidence="1">
    <location>
        <begin position="47"/>
        <end position="69"/>
    </location>
</feature>
<dbReference type="AlphaFoldDB" id="A0A5R9PBZ9"/>
<dbReference type="EMBL" id="SROY01000006">
    <property type="protein sequence ID" value="TLX20995.1"/>
    <property type="molecule type" value="Genomic_DNA"/>
</dbReference>
<evidence type="ECO:0000256" key="1">
    <source>
        <dbReference type="SAM" id="Phobius"/>
    </source>
</evidence>
<keyword evidence="3" id="KW-1185">Reference proteome</keyword>
<reference evidence="2 3" key="1">
    <citation type="submission" date="2019-04" db="EMBL/GenBank/DDBJ databases">
        <authorList>
            <person name="Grouzdev D.S."/>
            <person name="Nazina T.N."/>
        </authorList>
    </citation>
    <scope>NUCLEOTIDE SEQUENCE [LARGE SCALE GENOMIC DNA]</scope>
    <source>
        <strain evidence="2 3">SHC 3-19</strain>
    </source>
</reference>
<dbReference type="Proteomes" id="UP000308508">
    <property type="component" value="Unassembled WGS sequence"/>
</dbReference>
<evidence type="ECO:0000313" key="2">
    <source>
        <dbReference type="EMBL" id="TLX20995.1"/>
    </source>
</evidence>
<organism evidence="2 3">
    <name type="scientific">Thermomonas fusca</name>
    <dbReference type="NCBI Taxonomy" id="215690"/>
    <lineage>
        <taxon>Bacteria</taxon>
        <taxon>Pseudomonadati</taxon>
        <taxon>Pseudomonadota</taxon>
        <taxon>Gammaproteobacteria</taxon>
        <taxon>Lysobacterales</taxon>
        <taxon>Lysobacteraceae</taxon>
        <taxon>Thermomonas</taxon>
    </lineage>
</organism>
<name>A0A5R9PBZ9_9GAMM</name>
<keyword evidence="1" id="KW-0812">Transmembrane</keyword>
<feature type="transmembrane region" description="Helical" evidence="1">
    <location>
        <begin position="81"/>
        <end position="100"/>
    </location>
</feature>
<dbReference type="STRING" id="1123377.GCA_000423885_02733"/>
<gene>
    <name evidence="2" type="ORF">E5S66_12405</name>
</gene>
<proteinExistence type="predicted"/>
<keyword evidence="1" id="KW-1133">Transmembrane helix</keyword>
<keyword evidence="1" id="KW-0472">Membrane</keyword>
<protein>
    <recommendedName>
        <fullName evidence="4">Transmembrane protein</fullName>
    </recommendedName>
</protein>